<dbReference type="Gene3D" id="3.40.50.300">
    <property type="entry name" value="P-loop containing nucleotide triphosphate hydrolases"/>
    <property type="match status" value="1"/>
</dbReference>
<feature type="coiled-coil region" evidence="1">
    <location>
        <begin position="517"/>
        <end position="544"/>
    </location>
</feature>
<reference evidence="2" key="1">
    <citation type="journal article" date="2023" name="Microorganisms">
        <title>Genomic Characterization of Arcobacter butzleri Strains Isolated from Various Sources in Lithuania.</title>
        <authorList>
            <person name="Uljanovas D."/>
            <person name="Golz G."/>
            <person name="Fleischmann S."/>
            <person name="Kudirkiene E."/>
            <person name="Kasetiene N."/>
            <person name="Grineviciene A."/>
            <person name="Tamuleviciene E."/>
            <person name="Aksomaitiene J."/>
            <person name="Alter T."/>
            <person name="Malakauskas M."/>
        </authorList>
    </citation>
    <scope>NUCLEOTIDE SEQUENCE</scope>
    <source>
        <strain evidence="2">S41</strain>
    </source>
</reference>
<dbReference type="InterPro" id="IPR027417">
    <property type="entry name" value="P-loop_NTPase"/>
</dbReference>
<name>A0AAW7QFJ4_9BACT</name>
<organism evidence="2 3">
    <name type="scientific">Aliarcobacter butzleri</name>
    <dbReference type="NCBI Taxonomy" id="28197"/>
    <lineage>
        <taxon>Bacteria</taxon>
        <taxon>Pseudomonadati</taxon>
        <taxon>Campylobacterota</taxon>
        <taxon>Epsilonproteobacteria</taxon>
        <taxon>Campylobacterales</taxon>
        <taxon>Arcobacteraceae</taxon>
        <taxon>Aliarcobacter</taxon>
    </lineage>
</organism>
<protein>
    <recommendedName>
        <fullName evidence="4">AAA domain-containing protein</fullName>
    </recommendedName>
</protein>
<proteinExistence type="predicted"/>
<keyword evidence="1" id="KW-0175">Coiled coil</keyword>
<gene>
    <name evidence="2" type="ORF">PJV93_11325</name>
</gene>
<dbReference type="AlphaFoldDB" id="A0AAW7QFJ4"/>
<dbReference type="EMBL" id="JAQJJG010000021">
    <property type="protein sequence ID" value="MDN5124498.1"/>
    <property type="molecule type" value="Genomic_DNA"/>
</dbReference>
<dbReference type="SUPFAM" id="SSF52540">
    <property type="entry name" value="P-loop containing nucleoside triphosphate hydrolases"/>
    <property type="match status" value="1"/>
</dbReference>
<reference evidence="2" key="2">
    <citation type="submission" date="2023-01" db="EMBL/GenBank/DDBJ databases">
        <authorList>
            <person name="Uljanovas D."/>
        </authorList>
    </citation>
    <scope>NUCLEOTIDE SEQUENCE</scope>
    <source>
        <strain evidence="2">S41</strain>
    </source>
</reference>
<accession>A0AAW7QFJ4</accession>
<dbReference type="Proteomes" id="UP001170364">
    <property type="component" value="Unassembled WGS sequence"/>
</dbReference>
<sequence>MELVYLWVEDYKNIKKQGFNFSPRFRCYYDKEKNELTINENKGYVSIFPDNINITAIVGENGTGKTSILERILDFFIESSDSIIIFAIGEKLYCNYNNYNFNGEIEIIGKSIILGRTNEYLSVITNTSDFQNKEFFLNRELSIYENLHPMSVKENHFELINYSLKLSYFDLSRFESALVFCSIINNKSLIFNPIEYKIELNGKYLKYRLFDILLYNPLLSSIRDAKIEEMAENYITRILQEKDIKYIISFYLFLTKHKEASSFEYHDFVQSVVTNVLIDMDYNLYYDTFIDLFNDIYKKDIFSSISENKNNLIDLSKCENFNKLIGKLFLVELREENRMYSDLSYGEKNSLVQEGLFYKNIMSSDKNDILILLDENNISFHPNWQKQNFNNMIIYLRQFKNKKIHLVITTHSPFLLSDIPKLNVIFLEKDEKTGNSINVTDKMKDFNTFGANIHTLLSHGFFMKDGVMGEFVKKTIQDVIDYLDDKPTQNMNKQKAWQIIQLVGEPFLKYKLEEKYNEKFLTEEEKKQNKIKQLEDELKRLKDDNTQS</sequence>
<evidence type="ECO:0000313" key="2">
    <source>
        <dbReference type="EMBL" id="MDN5124498.1"/>
    </source>
</evidence>
<evidence type="ECO:0000313" key="3">
    <source>
        <dbReference type="Proteomes" id="UP001170364"/>
    </source>
</evidence>
<evidence type="ECO:0008006" key="4">
    <source>
        <dbReference type="Google" id="ProtNLM"/>
    </source>
</evidence>
<dbReference type="RefSeq" id="WP_301371318.1">
    <property type="nucleotide sequence ID" value="NZ_JAQJJF010000020.1"/>
</dbReference>
<evidence type="ECO:0000256" key="1">
    <source>
        <dbReference type="SAM" id="Coils"/>
    </source>
</evidence>
<comment type="caution">
    <text evidence="2">The sequence shown here is derived from an EMBL/GenBank/DDBJ whole genome shotgun (WGS) entry which is preliminary data.</text>
</comment>